<dbReference type="Proteomes" id="UP000646152">
    <property type="component" value="Unassembled WGS sequence"/>
</dbReference>
<comment type="caution">
    <text evidence="1">The sequence shown here is derived from an EMBL/GenBank/DDBJ whole genome shotgun (WGS) entry which is preliminary data.</text>
</comment>
<dbReference type="InterPro" id="IPR036692">
    <property type="entry name" value="Shew3726-like_sf"/>
</dbReference>
<dbReference type="Gene3D" id="3.30.160.140">
    <property type="entry name" value="Shew3726-like"/>
    <property type="match status" value="1"/>
</dbReference>
<accession>A0ABQ1IZA3</accession>
<dbReference type="SUPFAM" id="SSF160272">
    <property type="entry name" value="Shew3726-like"/>
    <property type="match status" value="1"/>
</dbReference>
<sequence>MNQDIIVNDDLNWQPDQQRVAFSAQWFGGQVACFISLSQLEHLSGQPLVDEASIMLAFESVRFDIEEKVTELINQEAFGPDGGLYL</sequence>
<reference evidence="2" key="1">
    <citation type="journal article" date="2019" name="Int. J. Syst. Evol. Microbiol.">
        <title>The Global Catalogue of Microorganisms (GCM) 10K type strain sequencing project: providing services to taxonomists for standard genome sequencing and annotation.</title>
        <authorList>
            <consortium name="The Broad Institute Genomics Platform"/>
            <consortium name="The Broad Institute Genome Sequencing Center for Infectious Disease"/>
            <person name="Wu L."/>
            <person name="Ma J."/>
        </authorList>
    </citation>
    <scope>NUCLEOTIDE SEQUENCE [LARGE SCALE GENOMIC DNA]</scope>
    <source>
        <strain evidence="2">CGMCC 1.15923</strain>
    </source>
</reference>
<dbReference type="Pfam" id="PF07369">
    <property type="entry name" value="DUF1488"/>
    <property type="match status" value="1"/>
</dbReference>
<name>A0ABQ1IZA3_9GAMM</name>
<gene>
    <name evidence="1" type="ORF">GCM10011502_28240</name>
</gene>
<protein>
    <submittedName>
        <fullName evidence="1">Transcriptional regulator</fullName>
    </submittedName>
</protein>
<dbReference type="InterPro" id="IPR009962">
    <property type="entry name" value="DUF1488"/>
</dbReference>
<proteinExistence type="predicted"/>
<organism evidence="1 2">
    <name type="scientific">Oceanisphaera marina</name>
    <dbReference type="NCBI Taxonomy" id="2017550"/>
    <lineage>
        <taxon>Bacteria</taxon>
        <taxon>Pseudomonadati</taxon>
        <taxon>Pseudomonadota</taxon>
        <taxon>Gammaproteobacteria</taxon>
        <taxon>Aeromonadales</taxon>
        <taxon>Aeromonadaceae</taxon>
        <taxon>Oceanisphaera</taxon>
    </lineage>
</organism>
<dbReference type="RefSeq" id="WP_188630782.1">
    <property type="nucleotide sequence ID" value="NZ_BMKE01000032.1"/>
</dbReference>
<evidence type="ECO:0000313" key="2">
    <source>
        <dbReference type="Proteomes" id="UP000646152"/>
    </source>
</evidence>
<keyword evidence="2" id="KW-1185">Reference proteome</keyword>
<dbReference type="EMBL" id="BMKE01000032">
    <property type="protein sequence ID" value="GGB53359.1"/>
    <property type="molecule type" value="Genomic_DNA"/>
</dbReference>
<evidence type="ECO:0000313" key="1">
    <source>
        <dbReference type="EMBL" id="GGB53359.1"/>
    </source>
</evidence>